<evidence type="ECO:0000256" key="1">
    <source>
        <dbReference type="ARBA" id="ARBA00004429"/>
    </source>
</evidence>
<feature type="transmembrane region" description="Helical" evidence="8">
    <location>
        <begin position="171"/>
        <end position="190"/>
    </location>
</feature>
<dbReference type="PANTHER" id="PTHR23522">
    <property type="entry name" value="BLL5896 PROTEIN"/>
    <property type="match status" value="1"/>
</dbReference>
<evidence type="ECO:0000256" key="7">
    <source>
        <dbReference type="ARBA" id="ARBA00023136"/>
    </source>
</evidence>
<evidence type="ECO:0000256" key="4">
    <source>
        <dbReference type="ARBA" id="ARBA00022519"/>
    </source>
</evidence>
<feature type="transmembrane region" description="Helical" evidence="8">
    <location>
        <begin position="372"/>
        <end position="390"/>
    </location>
</feature>
<proteinExistence type="predicted"/>
<name>A0ABV8UVM4_9BACL</name>
<dbReference type="EMBL" id="JBHSEF010000021">
    <property type="protein sequence ID" value="MFC4354867.1"/>
    <property type="molecule type" value="Genomic_DNA"/>
</dbReference>
<dbReference type="Pfam" id="PF12832">
    <property type="entry name" value="MFS_1_like"/>
    <property type="match status" value="1"/>
</dbReference>
<gene>
    <name evidence="10" type="ORF">ACFO0S_07390</name>
</gene>
<dbReference type="Gene3D" id="1.20.1250.20">
    <property type="entry name" value="MFS general substrate transporter like domains"/>
    <property type="match status" value="2"/>
</dbReference>
<feature type="transmembrane region" description="Helical" evidence="8">
    <location>
        <begin position="147"/>
        <end position="165"/>
    </location>
</feature>
<evidence type="ECO:0000256" key="6">
    <source>
        <dbReference type="ARBA" id="ARBA00022989"/>
    </source>
</evidence>
<dbReference type="PIRSF" id="PIRSF004925">
    <property type="entry name" value="HcaT"/>
    <property type="match status" value="1"/>
</dbReference>
<organism evidence="10 11">
    <name type="scientific">Chryseomicrobium palamuruense</name>
    <dbReference type="NCBI Taxonomy" id="682973"/>
    <lineage>
        <taxon>Bacteria</taxon>
        <taxon>Bacillati</taxon>
        <taxon>Bacillota</taxon>
        <taxon>Bacilli</taxon>
        <taxon>Bacillales</taxon>
        <taxon>Caryophanaceae</taxon>
        <taxon>Chryseomicrobium</taxon>
    </lineage>
</organism>
<feature type="transmembrane region" description="Helical" evidence="8">
    <location>
        <begin position="308"/>
        <end position="331"/>
    </location>
</feature>
<evidence type="ECO:0000259" key="9">
    <source>
        <dbReference type="Pfam" id="PF12832"/>
    </source>
</evidence>
<keyword evidence="4" id="KW-0997">Cell inner membrane</keyword>
<keyword evidence="5 8" id="KW-0812">Transmembrane</keyword>
<feature type="transmembrane region" description="Helical" evidence="8">
    <location>
        <begin position="251"/>
        <end position="272"/>
    </location>
</feature>
<evidence type="ECO:0000256" key="2">
    <source>
        <dbReference type="ARBA" id="ARBA00022448"/>
    </source>
</evidence>
<dbReference type="PANTHER" id="PTHR23522:SF10">
    <property type="entry name" value="3-PHENYLPROPIONIC ACID TRANSPORTER-RELATED"/>
    <property type="match status" value="1"/>
</dbReference>
<keyword evidence="6 8" id="KW-1133">Transmembrane helix</keyword>
<evidence type="ECO:0000256" key="8">
    <source>
        <dbReference type="SAM" id="Phobius"/>
    </source>
</evidence>
<dbReference type="InterPro" id="IPR024989">
    <property type="entry name" value="MFS_assoc_dom"/>
</dbReference>
<feature type="transmembrane region" description="Helical" evidence="8">
    <location>
        <begin position="83"/>
        <end position="100"/>
    </location>
</feature>
<feature type="transmembrane region" description="Helical" evidence="8">
    <location>
        <begin position="284"/>
        <end position="302"/>
    </location>
</feature>
<dbReference type="Proteomes" id="UP001595733">
    <property type="component" value="Unassembled WGS sequence"/>
</dbReference>
<dbReference type="InterPro" id="IPR026032">
    <property type="entry name" value="HcaT-like"/>
</dbReference>
<comment type="subcellular location">
    <subcellularLocation>
        <location evidence="1">Cell inner membrane</location>
        <topology evidence="1">Multi-pass membrane protein</topology>
    </subcellularLocation>
</comment>
<accession>A0ABV8UVM4</accession>
<dbReference type="NCBIfam" id="NF037955">
    <property type="entry name" value="mfs"/>
    <property type="match status" value="1"/>
</dbReference>
<dbReference type="InterPro" id="IPR036259">
    <property type="entry name" value="MFS_trans_sf"/>
</dbReference>
<keyword evidence="7 8" id="KW-0472">Membrane</keyword>
<feature type="transmembrane region" description="Helical" evidence="8">
    <location>
        <begin position="106"/>
        <end position="126"/>
    </location>
</feature>
<evidence type="ECO:0000256" key="3">
    <source>
        <dbReference type="ARBA" id="ARBA00022475"/>
    </source>
</evidence>
<protein>
    <submittedName>
        <fullName evidence="10">MFS transporter</fullName>
    </submittedName>
</protein>
<feature type="transmembrane region" description="Helical" evidence="8">
    <location>
        <begin position="20"/>
        <end position="38"/>
    </location>
</feature>
<evidence type="ECO:0000313" key="10">
    <source>
        <dbReference type="EMBL" id="MFC4354867.1"/>
    </source>
</evidence>
<reference evidence="11" key="1">
    <citation type="journal article" date="2019" name="Int. J. Syst. Evol. Microbiol.">
        <title>The Global Catalogue of Microorganisms (GCM) 10K type strain sequencing project: providing services to taxonomists for standard genome sequencing and annotation.</title>
        <authorList>
            <consortium name="The Broad Institute Genomics Platform"/>
            <consortium name="The Broad Institute Genome Sequencing Center for Infectious Disease"/>
            <person name="Wu L."/>
            <person name="Ma J."/>
        </authorList>
    </citation>
    <scope>NUCLEOTIDE SEQUENCE [LARGE SCALE GENOMIC DNA]</scope>
    <source>
        <strain evidence="11">CCUG 50353</strain>
    </source>
</reference>
<feature type="transmembrane region" description="Helical" evidence="8">
    <location>
        <begin position="343"/>
        <end position="366"/>
    </location>
</feature>
<dbReference type="RefSeq" id="WP_378141138.1">
    <property type="nucleotide sequence ID" value="NZ_JBHSEF010000021.1"/>
</dbReference>
<feature type="transmembrane region" description="Helical" evidence="8">
    <location>
        <begin position="50"/>
        <end position="71"/>
    </location>
</feature>
<sequence length="397" mass="44296">MEELNGNLLGVGKMHSQKWMSLQFFIFFFTWGVFLPYWTGYLTNVKDMSVYAASIIMGAGMIARAFSTLVLFPELTKRYSIHIFLRILAIGSLITFVLYIPLSSFAMLMIITILFSLVYPNLLPAMESCASLLMQRDRIHYGRSRSFGSAGFMAAVLTIGFTTSWFGEQAILWVMIGALTFVVIATAWKAPETLVDKPVRENQQSTWQLAKVLMKQKEFVAALVIVVLIQGSHASYNSYSFIYLQDIGVSNAWIGVIINIAVLAEIVLFMAADRLFGERKVMTMFIIAAIGANVRWIAIWLFPIASVFIASQVLHAISFGLAHFAFIQFIARSLDKASIPTAQGLYAAFAMSLSSAMLTFIGGYLYDIQPGYAFLGMLVFSLPALLMIVIRRKQLTI</sequence>
<keyword evidence="11" id="KW-1185">Reference proteome</keyword>
<evidence type="ECO:0000313" key="11">
    <source>
        <dbReference type="Proteomes" id="UP001595733"/>
    </source>
</evidence>
<feature type="transmembrane region" description="Helical" evidence="8">
    <location>
        <begin position="219"/>
        <end position="239"/>
    </location>
</feature>
<dbReference type="SUPFAM" id="SSF103473">
    <property type="entry name" value="MFS general substrate transporter"/>
    <property type="match status" value="1"/>
</dbReference>
<feature type="domain" description="Major facilitator superfamily associated" evidence="9">
    <location>
        <begin position="19"/>
        <end position="373"/>
    </location>
</feature>
<comment type="caution">
    <text evidence="10">The sequence shown here is derived from an EMBL/GenBank/DDBJ whole genome shotgun (WGS) entry which is preliminary data.</text>
</comment>
<keyword evidence="2" id="KW-0813">Transport</keyword>
<evidence type="ECO:0000256" key="5">
    <source>
        <dbReference type="ARBA" id="ARBA00022692"/>
    </source>
</evidence>
<keyword evidence="3" id="KW-1003">Cell membrane</keyword>